<organism evidence="2 3">
    <name type="scientific">Sphaeroforma arctica JP610</name>
    <dbReference type="NCBI Taxonomy" id="667725"/>
    <lineage>
        <taxon>Eukaryota</taxon>
        <taxon>Ichthyosporea</taxon>
        <taxon>Ichthyophonida</taxon>
        <taxon>Sphaeroforma</taxon>
    </lineage>
</organism>
<dbReference type="SUPFAM" id="SSF55711">
    <property type="entry name" value="Subdomain of clathrin and coatomer appendage domain"/>
    <property type="match status" value="1"/>
</dbReference>
<dbReference type="GeneID" id="25913726"/>
<evidence type="ECO:0000259" key="1">
    <source>
        <dbReference type="Pfam" id="PF16381"/>
    </source>
</evidence>
<evidence type="ECO:0000313" key="2">
    <source>
        <dbReference type="EMBL" id="KNC74225.1"/>
    </source>
</evidence>
<dbReference type="AlphaFoldDB" id="A0A0L0FBU8"/>
<dbReference type="GO" id="GO:0016192">
    <property type="term" value="P:vesicle-mediated transport"/>
    <property type="evidence" value="ECO:0007669"/>
    <property type="project" value="InterPro"/>
</dbReference>
<dbReference type="RefSeq" id="XP_014148127.1">
    <property type="nucleotide sequence ID" value="XM_014292652.1"/>
</dbReference>
<protein>
    <recommendedName>
        <fullName evidence="1">Coatomer subunit gamma C-terminal domain-containing protein</fullName>
    </recommendedName>
</protein>
<dbReference type="EMBL" id="KQ244630">
    <property type="protein sequence ID" value="KNC74225.1"/>
    <property type="molecule type" value="Genomic_DNA"/>
</dbReference>
<dbReference type="Pfam" id="PF16381">
    <property type="entry name" value="Coatomer_g_Cpla"/>
    <property type="match status" value="1"/>
</dbReference>
<dbReference type="Proteomes" id="UP000054560">
    <property type="component" value="Unassembled WGS sequence"/>
</dbReference>
<dbReference type="Gene3D" id="3.30.310.10">
    <property type="entry name" value="TATA-Binding Protein"/>
    <property type="match status" value="1"/>
</dbReference>
<reference evidence="2 3" key="1">
    <citation type="submission" date="2011-02" db="EMBL/GenBank/DDBJ databases">
        <title>The Genome Sequence of Sphaeroforma arctica JP610.</title>
        <authorList>
            <consortium name="The Broad Institute Genome Sequencing Platform"/>
            <person name="Russ C."/>
            <person name="Cuomo C."/>
            <person name="Young S.K."/>
            <person name="Zeng Q."/>
            <person name="Gargeya S."/>
            <person name="Alvarado L."/>
            <person name="Berlin A."/>
            <person name="Chapman S.B."/>
            <person name="Chen Z."/>
            <person name="Freedman E."/>
            <person name="Gellesch M."/>
            <person name="Goldberg J."/>
            <person name="Griggs A."/>
            <person name="Gujja S."/>
            <person name="Heilman E."/>
            <person name="Heiman D."/>
            <person name="Howarth C."/>
            <person name="Mehta T."/>
            <person name="Neiman D."/>
            <person name="Pearson M."/>
            <person name="Roberts A."/>
            <person name="Saif S."/>
            <person name="Shea T."/>
            <person name="Shenoy N."/>
            <person name="Sisk P."/>
            <person name="Stolte C."/>
            <person name="Sykes S."/>
            <person name="White J."/>
            <person name="Yandava C."/>
            <person name="Burger G."/>
            <person name="Gray M.W."/>
            <person name="Holland P.W.H."/>
            <person name="King N."/>
            <person name="Lang F.B.F."/>
            <person name="Roger A.J."/>
            <person name="Ruiz-Trillo I."/>
            <person name="Haas B."/>
            <person name="Nusbaum C."/>
            <person name="Birren B."/>
        </authorList>
    </citation>
    <scope>NUCLEOTIDE SEQUENCE [LARGE SCALE GENOMIC DNA]</scope>
    <source>
        <strain evidence="2 3">JP610</strain>
    </source>
</reference>
<proteinExistence type="predicted"/>
<sequence>VNEGANTHTLLLAGFFRGSHKTLIRARLAFQLGSGVTMQLGVVCLSYTQGMIWTARFVLSDRILDMYIDLISPGIILKAKELVNKGPKSELLNFQLGELRTQRTMDPGLWTLDSGEWRTEDDSESLRLSLSVSDSLTVLRPFYFLGRIHICIVMVIMKGVCGLWTVDVEAGAAGRTRGRHQRPVKSDFQCCQWSGQCGYGISKCMPRNCCEDKPKPAVSSSTETATVTVTATGSIPKSTPPLMPTSTFACGITIDVAYFGNYVCNATANEIVNFPEE</sequence>
<evidence type="ECO:0000313" key="3">
    <source>
        <dbReference type="Proteomes" id="UP000054560"/>
    </source>
</evidence>
<feature type="domain" description="Coatomer subunit gamma C-terminal" evidence="1">
    <location>
        <begin position="1"/>
        <end position="42"/>
    </location>
</feature>
<keyword evidence="3" id="KW-1185">Reference proteome</keyword>
<dbReference type="GO" id="GO:0006886">
    <property type="term" value="P:intracellular protein transport"/>
    <property type="evidence" value="ECO:0007669"/>
    <property type="project" value="InterPro"/>
</dbReference>
<name>A0A0L0FBU8_9EUKA</name>
<accession>A0A0L0FBU8</accession>
<dbReference type="InterPro" id="IPR012295">
    <property type="entry name" value="TBP_dom_sf"/>
</dbReference>
<dbReference type="InterPro" id="IPR032154">
    <property type="entry name" value="Coatomer_g_Cpla"/>
</dbReference>
<dbReference type="OrthoDB" id="1074925at2759"/>
<feature type="non-terminal residue" evidence="2">
    <location>
        <position position="1"/>
    </location>
</feature>
<gene>
    <name evidence="2" type="ORF">SARC_13222</name>
</gene>
<dbReference type="InterPro" id="IPR009028">
    <property type="entry name" value="Coatomer/calthrin_app_sub_C"/>
</dbReference>
<dbReference type="GO" id="GO:0030117">
    <property type="term" value="C:membrane coat"/>
    <property type="evidence" value="ECO:0007669"/>
    <property type="project" value="InterPro"/>
</dbReference>